<reference evidence="6" key="1">
    <citation type="submission" date="2023-10" db="EMBL/GenBank/DDBJ databases">
        <title>Development of a sustainable strategy for remediation of hydrocarbon-contaminated territories based on the waste exchange concept.</title>
        <authorList>
            <person name="Krivoruchko A."/>
        </authorList>
    </citation>
    <scope>NUCLEOTIDE SEQUENCE</scope>
    <source>
        <strain evidence="6">IEGM 1325</strain>
    </source>
</reference>
<comment type="similarity">
    <text evidence="1">Belongs to the Gfo/Idh/MocA family.</text>
</comment>
<dbReference type="Gene3D" id="3.30.360.10">
    <property type="entry name" value="Dihydrodipicolinate Reductase, domain 2"/>
    <property type="match status" value="1"/>
</dbReference>
<dbReference type="SUPFAM" id="SSF51735">
    <property type="entry name" value="NAD(P)-binding Rossmann-fold domains"/>
    <property type="match status" value="1"/>
</dbReference>
<dbReference type="GO" id="GO:0016491">
    <property type="term" value="F:oxidoreductase activity"/>
    <property type="evidence" value="ECO:0007669"/>
    <property type="project" value="UniProtKB-KW"/>
</dbReference>
<evidence type="ECO:0000256" key="2">
    <source>
        <dbReference type="ARBA" id="ARBA00023002"/>
    </source>
</evidence>
<dbReference type="Gene3D" id="3.40.50.720">
    <property type="entry name" value="NAD(P)-binding Rossmann-like Domain"/>
    <property type="match status" value="1"/>
</dbReference>
<dbReference type="Proteomes" id="UP001185728">
    <property type="component" value="Unassembled WGS sequence"/>
</dbReference>
<proteinExistence type="inferred from homology"/>
<dbReference type="RefSeq" id="WP_282963486.1">
    <property type="nucleotide sequence ID" value="NZ_CP125290.1"/>
</dbReference>
<dbReference type="Pfam" id="PF02894">
    <property type="entry name" value="GFO_IDH_MocA_C"/>
    <property type="match status" value="1"/>
</dbReference>
<dbReference type="Pfam" id="PF01408">
    <property type="entry name" value="GFO_IDH_MocA"/>
    <property type="match status" value="1"/>
</dbReference>
<evidence type="ECO:0000313" key="6">
    <source>
        <dbReference type="EMBL" id="MDV7177319.1"/>
    </source>
</evidence>
<dbReference type="InterPro" id="IPR036291">
    <property type="entry name" value="NAD(P)-bd_dom_sf"/>
</dbReference>
<feature type="region of interest" description="Disordered" evidence="3">
    <location>
        <begin position="358"/>
        <end position="377"/>
    </location>
</feature>
<accession>A0AAP5T8Z6</accession>
<gene>
    <name evidence="6" type="ORF">R4064_06640</name>
</gene>
<dbReference type="GO" id="GO:0000166">
    <property type="term" value="F:nucleotide binding"/>
    <property type="evidence" value="ECO:0007669"/>
    <property type="project" value="InterPro"/>
</dbReference>
<evidence type="ECO:0000259" key="4">
    <source>
        <dbReference type="Pfam" id="PF01408"/>
    </source>
</evidence>
<feature type="domain" description="Gfo/Idh/MocA-like oxidoreductase C-terminal" evidence="5">
    <location>
        <begin position="138"/>
        <end position="345"/>
    </location>
</feature>
<dbReference type="PANTHER" id="PTHR43708:SF5">
    <property type="entry name" value="CONSERVED EXPRESSED OXIDOREDUCTASE (EUROFUNG)-RELATED"/>
    <property type="match status" value="1"/>
</dbReference>
<dbReference type="EMBL" id="JAWLUK010000010">
    <property type="protein sequence ID" value="MDV7177319.1"/>
    <property type="molecule type" value="Genomic_DNA"/>
</dbReference>
<sequence>MPPTDAPIRTALVGYGFAGKTFHVPLLHATEGLALTHVVSSRPDAVHADLPDVVVVPDVDALLARHDVDLVVIAAPNDQHAPLARTALRAGRHVVVDKPFTLSLAEARELRDLAAETGRVLRVFQNRRFDSDFLGIAELVRSGRLGDVVHLESRIDRFRPTVRDRWREAAVPGGGIWFDLGPHLVDQALLLFGVPERVDADLAALRPGAPVEDWAHCVLQYPGRRVVLQASMLVAGGSSRFAVHGTRGTAVKELPDQQEAQLSAGLLPDAEGWGVDPDPILLHDGEGNIERIPAPTGAQQRSYAGVRDAILGRPNGDAATPDQAVAVMAVLEAAVASAREGRAVEPALTAVERAAFPGVSPAQEPDDEGPVRMDRAF</sequence>
<dbReference type="InterPro" id="IPR000683">
    <property type="entry name" value="Gfo/Idh/MocA-like_OxRdtase_N"/>
</dbReference>
<dbReference type="AlphaFoldDB" id="A0AAP5T8Z6"/>
<dbReference type="NCBIfam" id="NF008607">
    <property type="entry name" value="PRK11579.1"/>
    <property type="match status" value="1"/>
</dbReference>
<evidence type="ECO:0000259" key="5">
    <source>
        <dbReference type="Pfam" id="PF02894"/>
    </source>
</evidence>
<evidence type="ECO:0000256" key="1">
    <source>
        <dbReference type="ARBA" id="ARBA00010928"/>
    </source>
</evidence>
<comment type="caution">
    <text evidence="6">The sequence shown here is derived from an EMBL/GenBank/DDBJ whole genome shotgun (WGS) entry which is preliminary data.</text>
</comment>
<name>A0AAP5T8Z6_9MICC</name>
<keyword evidence="2" id="KW-0560">Oxidoreductase</keyword>
<feature type="domain" description="Gfo/Idh/MocA-like oxidoreductase N-terminal" evidence="4">
    <location>
        <begin position="8"/>
        <end position="123"/>
    </location>
</feature>
<dbReference type="InterPro" id="IPR004104">
    <property type="entry name" value="Gfo/Idh/MocA-like_OxRdtase_C"/>
</dbReference>
<evidence type="ECO:0000256" key="3">
    <source>
        <dbReference type="SAM" id="MobiDB-lite"/>
    </source>
</evidence>
<dbReference type="PANTHER" id="PTHR43708">
    <property type="entry name" value="CONSERVED EXPRESSED OXIDOREDUCTASE (EUROFUNG)"/>
    <property type="match status" value="1"/>
</dbReference>
<organism evidence="6 7">
    <name type="scientific">Micrococcus yunnanensis</name>
    <dbReference type="NCBI Taxonomy" id="566027"/>
    <lineage>
        <taxon>Bacteria</taxon>
        <taxon>Bacillati</taxon>
        <taxon>Actinomycetota</taxon>
        <taxon>Actinomycetes</taxon>
        <taxon>Micrococcales</taxon>
        <taxon>Micrococcaceae</taxon>
        <taxon>Micrococcus</taxon>
    </lineage>
</organism>
<protein>
    <submittedName>
        <fullName evidence="6">Oxidoreductase</fullName>
    </submittedName>
</protein>
<evidence type="ECO:0000313" key="7">
    <source>
        <dbReference type="Proteomes" id="UP001185728"/>
    </source>
</evidence>
<dbReference type="InterPro" id="IPR051317">
    <property type="entry name" value="Gfo/Idh/MocA_oxidoreduct"/>
</dbReference>